<keyword evidence="4" id="KW-1185">Reference proteome</keyword>
<dbReference type="GeneID" id="119725305"/>
<dbReference type="EnsemblMetazoa" id="XM_038196681.1">
    <property type="protein sequence ID" value="XP_038052609.1"/>
    <property type="gene ID" value="LOC119725305"/>
</dbReference>
<feature type="compositionally biased region" description="Basic and acidic residues" evidence="2">
    <location>
        <begin position="108"/>
        <end position="136"/>
    </location>
</feature>
<dbReference type="PANTHER" id="PTHR37558:SF1">
    <property type="entry name" value="HTH CENPB-TYPE DOMAIN-CONTAINING PROTEIN"/>
    <property type="match status" value="1"/>
</dbReference>
<dbReference type="PANTHER" id="PTHR37558">
    <property type="entry name" value="HTH CENPB-TYPE DOMAIN-CONTAINING PROTEIN"/>
    <property type="match status" value="1"/>
</dbReference>
<dbReference type="Proteomes" id="UP000887568">
    <property type="component" value="Unplaced"/>
</dbReference>
<evidence type="ECO:0000313" key="3">
    <source>
        <dbReference type="EnsemblMetazoa" id="XP_038052609.1"/>
    </source>
</evidence>
<accession>A0A913ZMM6</accession>
<evidence type="ECO:0000256" key="1">
    <source>
        <dbReference type="SAM" id="Coils"/>
    </source>
</evidence>
<reference evidence="3" key="1">
    <citation type="submission" date="2022-11" db="UniProtKB">
        <authorList>
            <consortium name="EnsemblMetazoa"/>
        </authorList>
    </citation>
    <scope>IDENTIFICATION</scope>
</reference>
<feature type="coiled-coil region" evidence="1">
    <location>
        <begin position="158"/>
        <end position="201"/>
    </location>
</feature>
<proteinExistence type="predicted"/>
<name>A0A913ZMM6_PATMI</name>
<sequence length="219" mass="25351">MAAMRKKAVRFSAQDDLCLLREVVAQNPFSDKGKWATVAMEVTSTVDRQGFDVDTRRVRERTILLLEQFKKSDNDAAKKSGTNEEVGGKEELLQEILDLASEEEIAKETAKKKKEKEESKAKEMRKRAMETLRPEVSEGEPGPSSCNKTSVIAYLSEKAQSEQDLRKEELQLEKEKLKLEKERLEFQKEERRQQLEMEKKEKSMMFKMMQALIDNVNKD</sequence>
<dbReference type="AlphaFoldDB" id="A0A913ZMM6"/>
<dbReference type="OrthoDB" id="6157326at2759"/>
<organism evidence="3 4">
    <name type="scientific">Patiria miniata</name>
    <name type="common">Bat star</name>
    <name type="synonym">Asterina miniata</name>
    <dbReference type="NCBI Taxonomy" id="46514"/>
    <lineage>
        <taxon>Eukaryota</taxon>
        <taxon>Metazoa</taxon>
        <taxon>Echinodermata</taxon>
        <taxon>Eleutherozoa</taxon>
        <taxon>Asterozoa</taxon>
        <taxon>Asteroidea</taxon>
        <taxon>Valvatacea</taxon>
        <taxon>Valvatida</taxon>
        <taxon>Asterinidae</taxon>
        <taxon>Patiria</taxon>
    </lineage>
</organism>
<protein>
    <submittedName>
        <fullName evidence="3">Uncharacterized protein</fullName>
    </submittedName>
</protein>
<feature type="region of interest" description="Disordered" evidence="2">
    <location>
        <begin position="108"/>
        <end position="148"/>
    </location>
</feature>
<evidence type="ECO:0000313" key="4">
    <source>
        <dbReference type="Proteomes" id="UP000887568"/>
    </source>
</evidence>
<dbReference type="OMA" id="WENIXAN"/>
<dbReference type="RefSeq" id="XP_038052609.1">
    <property type="nucleotide sequence ID" value="XM_038196681.1"/>
</dbReference>
<keyword evidence="1" id="KW-0175">Coiled coil</keyword>
<evidence type="ECO:0000256" key="2">
    <source>
        <dbReference type="SAM" id="MobiDB-lite"/>
    </source>
</evidence>